<dbReference type="EMBL" id="JAGVWF010000008">
    <property type="protein sequence ID" value="MBS3058917.1"/>
    <property type="molecule type" value="Genomic_DNA"/>
</dbReference>
<dbReference type="HAMAP" id="MF_02113_A">
    <property type="entry name" value="Proteasome_B_A"/>
    <property type="match status" value="1"/>
</dbReference>
<comment type="subcellular location">
    <subcellularLocation>
        <location evidence="9">Cytoplasm</location>
    </subcellularLocation>
</comment>
<evidence type="ECO:0000256" key="1">
    <source>
        <dbReference type="ARBA" id="ARBA00001198"/>
    </source>
</evidence>
<dbReference type="InterPro" id="IPR029055">
    <property type="entry name" value="Ntn_hydrolases_N"/>
</dbReference>
<name>A0A7J4IZL7_9ARCH</name>
<evidence type="ECO:0000256" key="3">
    <source>
        <dbReference type="ARBA" id="ARBA00022670"/>
    </source>
</evidence>
<dbReference type="AlphaFoldDB" id="A0A7J4IZL7"/>
<evidence type="ECO:0000256" key="7">
    <source>
        <dbReference type="ARBA" id="ARBA00022942"/>
    </source>
</evidence>
<reference evidence="12" key="2">
    <citation type="submission" date="2021-03" db="EMBL/GenBank/DDBJ databases">
        <authorList>
            <person name="Jaffe A."/>
        </authorList>
    </citation>
    <scope>NUCLEOTIDE SEQUENCE</scope>
    <source>
        <strain evidence="12">RIFCSPHIGHO2_01_FULL_GW2011_AR10_43_9</strain>
    </source>
</reference>
<proteinExistence type="inferred from homology"/>
<evidence type="ECO:0000256" key="2">
    <source>
        <dbReference type="ARBA" id="ARBA00022490"/>
    </source>
</evidence>
<dbReference type="InterPro" id="IPR019983">
    <property type="entry name" value="Pept_T1A_Psome_bsu_arc"/>
</dbReference>
<comment type="catalytic activity">
    <reaction evidence="1 9">
        <text>Cleavage of peptide bonds with very broad specificity.</text>
        <dbReference type="EC" id="3.4.25.1"/>
    </reaction>
</comment>
<comment type="subunit">
    <text evidence="9">The 20S proteasome core is composed of 14 alpha and 14 beta subunits that assemble into four stacked heptameric rings, resulting in a barrel-shaped structure. The two inner rings, each composed of seven catalytic beta subunits, are sandwiched by two outer rings, each composed of seven alpha subunits. The catalytic chamber with the active sites is on the inside of the barrel. Has a gated structure, the ends of the cylinder being occluded by the N-termini of the alpha-subunits. Is capped at one or both ends by the proteasome regulatory ATPase, PAN.</text>
</comment>
<dbReference type="Gene3D" id="3.60.20.10">
    <property type="entry name" value="Glutamine Phosphoribosylpyrophosphate, subunit 1, domain 1"/>
    <property type="match status" value="1"/>
</dbReference>
<dbReference type="Pfam" id="PF00227">
    <property type="entry name" value="Proteasome"/>
    <property type="match status" value="1"/>
</dbReference>
<comment type="similarity">
    <text evidence="9">Belongs to the peptidase T1B family.</text>
</comment>
<keyword evidence="4 9" id="KW-0888">Threonine protease</keyword>
<keyword evidence="5 9" id="KW-0378">Hydrolase</keyword>
<dbReference type="PANTHER" id="PTHR32194:SF0">
    <property type="entry name" value="ATP-DEPENDENT PROTEASE SUBUNIT HSLV"/>
    <property type="match status" value="1"/>
</dbReference>
<keyword evidence="3 9" id="KW-0645">Protease</keyword>
<comment type="activity regulation">
    <text evidence="9">The formation of the proteasomal ATPase PAN-20S proteasome complex, via the docking of the C-termini of PAN into the intersubunit pockets in the alpha-rings, triggers opening of the gate for substrate entry. Interconversion between the open-gate and close-gate conformations leads to a dynamic regulation of the 20S proteasome proteolysis activity.</text>
</comment>
<accession>A0A7J4IZL7</accession>
<organism evidence="11 13">
    <name type="scientific">Candidatus Iainarchaeum sp</name>
    <dbReference type="NCBI Taxonomy" id="3101447"/>
    <lineage>
        <taxon>Archaea</taxon>
        <taxon>Candidatus Iainarchaeota</taxon>
        <taxon>Candidatus Iainarchaeia</taxon>
        <taxon>Candidatus Iainarchaeales</taxon>
        <taxon>Candidatus Iainarchaeaceae</taxon>
        <taxon>Candidatus Iainarchaeum</taxon>
    </lineage>
</organism>
<evidence type="ECO:0000256" key="6">
    <source>
        <dbReference type="ARBA" id="ARBA00022813"/>
    </source>
</evidence>
<dbReference type="InterPro" id="IPR000243">
    <property type="entry name" value="Pept_T1A_subB"/>
</dbReference>
<protein>
    <recommendedName>
        <fullName evidence="9">Proteasome subunit beta</fullName>
        <ecNumber evidence="9">3.4.25.1</ecNumber>
    </recommendedName>
    <alternativeName>
        <fullName evidence="9">20S proteasome beta subunit</fullName>
    </alternativeName>
    <alternativeName>
        <fullName evidence="9">Proteasome core protein PsmB</fullName>
    </alternativeName>
</protein>
<keyword evidence="7 9" id="KW-0647">Proteasome</keyword>
<dbReference type="GO" id="GO:0005737">
    <property type="term" value="C:cytoplasm"/>
    <property type="evidence" value="ECO:0007669"/>
    <property type="project" value="UniProtKB-SubCell"/>
</dbReference>
<keyword evidence="6 9" id="KW-0068">Autocatalytic cleavage</keyword>
<evidence type="ECO:0000313" key="11">
    <source>
        <dbReference type="EMBL" id="HIH08416.1"/>
    </source>
</evidence>
<keyword evidence="2 9" id="KW-0963">Cytoplasm</keyword>
<dbReference type="PROSITE" id="PS51476">
    <property type="entry name" value="PROTEASOME_BETA_2"/>
    <property type="match status" value="1"/>
</dbReference>
<evidence type="ECO:0000256" key="10">
    <source>
        <dbReference type="PIRSR" id="PIRSR600243-1"/>
    </source>
</evidence>
<dbReference type="PRINTS" id="PR00141">
    <property type="entry name" value="PROTEASOME"/>
</dbReference>
<sequence>MDTDPKDIKTGTTTVGLKTADAIVLAADMRASMGNIAYEEESEKIYKITENMAATNAGNVGDSLTIIRFLRSQVNLYEFERGEKMTIKAAATLLSNVLNATRYYPFIVQLILGGMNNKPELFEVTPFGGVLERKRYAVSGSGTDFALSTLDQNYMEGMTEEEGIKLAIKAIEAGKKRDIYSGGVSVSVVVIDRAGVKEISQEIVKKHVQELKKERVAPAKTKV</sequence>
<comment type="caution">
    <text evidence="11">The sequence shown here is derived from an EMBL/GenBank/DDBJ whole genome shotgun (WGS) entry which is preliminary data.</text>
</comment>
<dbReference type="GO" id="GO:0019774">
    <property type="term" value="C:proteasome core complex, beta-subunit complex"/>
    <property type="evidence" value="ECO:0007669"/>
    <property type="project" value="UniProtKB-UniRule"/>
</dbReference>
<comment type="function">
    <text evidence="9">Component of the proteasome core, a large protease complex with broad specificity involved in protein degradation.</text>
</comment>
<reference evidence="12" key="3">
    <citation type="submission" date="2021-05" db="EMBL/GenBank/DDBJ databases">
        <title>Protein family content uncovers lineage relationships and bacterial pathway maintenance mechanisms in DPANN archaea.</title>
        <authorList>
            <person name="Castelle C.J."/>
            <person name="Meheust R."/>
            <person name="Jaffe A.L."/>
            <person name="Seitz K."/>
            <person name="Gong X."/>
            <person name="Baker B.J."/>
            <person name="Banfield J.F."/>
        </authorList>
    </citation>
    <scope>NUCLEOTIDE SEQUENCE</scope>
    <source>
        <strain evidence="12">RIFCSPHIGHO2_01_FULL_GW2011_AR10_43_9</strain>
    </source>
</reference>
<dbReference type="Proteomes" id="UP000683213">
    <property type="component" value="Unassembled WGS sequence"/>
</dbReference>
<evidence type="ECO:0000256" key="8">
    <source>
        <dbReference type="ARBA" id="ARBA00023145"/>
    </source>
</evidence>
<feature type="propeptide" id="PRO_5035492582" description="Removed in mature form; by autocatalysis" evidence="9">
    <location>
        <begin position="1"/>
        <end position="11"/>
    </location>
</feature>
<dbReference type="Proteomes" id="UP000577419">
    <property type="component" value="Unassembled WGS sequence"/>
</dbReference>
<dbReference type="InterPro" id="IPR001353">
    <property type="entry name" value="Proteasome_sua/b"/>
</dbReference>
<dbReference type="PANTHER" id="PTHR32194">
    <property type="entry name" value="METALLOPROTEASE TLDD"/>
    <property type="match status" value="1"/>
</dbReference>
<dbReference type="InterPro" id="IPR023333">
    <property type="entry name" value="Proteasome_suB-type"/>
</dbReference>
<evidence type="ECO:0000256" key="5">
    <source>
        <dbReference type="ARBA" id="ARBA00022801"/>
    </source>
</evidence>
<evidence type="ECO:0000256" key="9">
    <source>
        <dbReference type="HAMAP-Rule" id="MF_02113"/>
    </source>
</evidence>
<feature type="chain" id="PRO_5029994389" description="Proteasome subunit beta" evidence="9">
    <location>
        <begin position="12"/>
        <end position="223"/>
    </location>
</feature>
<evidence type="ECO:0000256" key="4">
    <source>
        <dbReference type="ARBA" id="ARBA00022698"/>
    </source>
</evidence>
<dbReference type="EC" id="3.4.25.1" evidence="9"/>
<evidence type="ECO:0000313" key="13">
    <source>
        <dbReference type="Proteomes" id="UP000577419"/>
    </source>
</evidence>
<evidence type="ECO:0000313" key="12">
    <source>
        <dbReference type="EMBL" id="MBS3058917.1"/>
    </source>
</evidence>
<dbReference type="GO" id="GO:0010498">
    <property type="term" value="P:proteasomal protein catabolic process"/>
    <property type="evidence" value="ECO:0007669"/>
    <property type="project" value="UniProtKB-UniRule"/>
</dbReference>
<dbReference type="EMBL" id="DUFG01000017">
    <property type="protein sequence ID" value="HIH08416.1"/>
    <property type="molecule type" value="Genomic_DNA"/>
</dbReference>
<dbReference type="SUPFAM" id="SSF56235">
    <property type="entry name" value="N-terminal nucleophile aminohydrolases (Ntn hydrolases)"/>
    <property type="match status" value="1"/>
</dbReference>
<reference evidence="11" key="1">
    <citation type="journal article" date="2020" name="bioRxiv">
        <title>A rank-normalized archaeal taxonomy based on genome phylogeny resolves widespread incomplete and uneven classifications.</title>
        <authorList>
            <person name="Rinke C."/>
            <person name="Chuvochina M."/>
            <person name="Mussig A.J."/>
            <person name="Chaumeil P.-A."/>
            <person name="Waite D.W."/>
            <person name="Whitman W.B."/>
            <person name="Parks D.H."/>
            <person name="Hugenholtz P."/>
        </authorList>
    </citation>
    <scope>NUCLEOTIDE SEQUENCE</scope>
    <source>
        <strain evidence="11">UBA10011</strain>
    </source>
</reference>
<keyword evidence="8 9" id="KW-0865">Zymogen</keyword>
<feature type="active site" description="Nucleophile" evidence="9 10">
    <location>
        <position position="12"/>
    </location>
</feature>
<gene>
    <name evidence="9" type="primary">psmB</name>
    <name evidence="11" type="ORF">HA237_03530</name>
    <name evidence="12" type="ORF">J4224_00650</name>
</gene>
<dbReference type="GO" id="GO:0004298">
    <property type="term" value="F:threonine-type endopeptidase activity"/>
    <property type="evidence" value="ECO:0007669"/>
    <property type="project" value="UniProtKB-UniRule"/>
</dbReference>